<dbReference type="Pfam" id="PF13768">
    <property type="entry name" value="VWA_3"/>
    <property type="match status" value="1"/>
</dbReference>
<dbReference type="SUPFAM" id="SSF53300">
    <property type="entry name" value="vWA-like"/>
    <property type="match status" value="1"/>
</dbReference>
<dbReference type="InterPro" id="IPR002035">
    <property type="entry name" value="VWF_A"/>
</dbReference>
<dbReference type="Gene3D" id="3.40.50.410">
    <property type="entry name" value="von Willebrand factor, type A domain"/>
    <property type="match status" value="1"/>
</dbReference>
<proteinExistence type="predicted"/>
<accession>A0A8H7MZC3</accession>
<dbReference type="PANTHER" id="PTHR45737">
    <property type="entry name" value="VON WILLEBRAND FACTOR A DOMAIN-CONTAINING PROTEIN 5A"/>
    <property type="match status" value="1"/>
</dbReference>
<feature type="domain" description="VWFA" evidence="2">
    <location>
        <begin position="289"/>
        <end position="471"/>
    </location>
</feature>
<evidence type="ECO:0000259" key="3">
    <source>
        <dbReference type="PROSITE" id="PS51468"/>
    </source>
</evidence>
<dbReference type="InterPro" id="IPR036465">
    <property type="entry name" value="vWFA_dom_sf"/>
</dbReference>
<evidence type="ECO:0000313" key="5">
    <source>
        <dbReference type="Proteomes" id="UP000616885"/>
    </source>
</evidence>
<dbReference type="SMART" id="SM00609">
    <property type="entry name" value="VIT"/>
    <property type="match status" value="1"/>
</dbReference>
<dbReference type="SMART" id="SM00327">
    <property type="entry name" value="VWA"/>
    <property type="match status" value="1"/>
</dbReference>
<gene>
    <name evidence="4" type="ORF">IM811_002734</name>
</gene>
<name>A0A8H7MZC3_BIOOC</name>
<organism evidence="4 5">
    <name type="scientific">Bionectria ochroleuca</name>
    <name type="common">Gliocladium roseum</name>
    <dbReference type="NCBI Taxonomy" id="29856"/>
    <lineage>
        <taxon>Eukaryota</taxon>
        <taxon>Fungi</taxon>
        <taxon>Dikarya</taxon>
        <taxon>Ascomycota</taxon>
        <taxon>Pezizomycotina</taxon>
        <taxon>Sordariomycetes</taxon>
        <taxon>Hypocreomycetidae</taxon>
        <taxon>Hypocreales</taxon>
        <taxon>Bionectriaceae</taxon>
        <taxon>Clonostachys</taxon>
    </lineage>
</organism>
<protein>
    <recommendedName>
        <fullName evidence="6">VIT domain-containing protein</fullName>
    </recommendedName>
</protein>
<evidence type="ECO:0000313" key="4">
    <source>
        <dbReference type="EMBL" id="KAF9747400.1"/>
    </source>
</evidence>
<sequence length="911" mass="100260">MADEQAPQCGCYIIFDEDTTSDNIAFIPLTSVEAHTTIQATASQTRLTQNFINPDPDKPLDELNYIFPLYDGVSVVSFVCTIGDRVIRGVVKERQEAQATYNKAVKSGKVAGLLQKSSAASDVFSTTVGNVPAGAEIKVEITYLAELKHDAEFDGIRFTLPTHIAPRYGPGFSLKDSNVTTQGSISITVDADMPDGCSITSVQSPSHPISIQIGRCSTSAETAEPSLQRASASLALGSASLEKDFILHIVAPKIKEPSAVLETHPTLPNQQAIMATLVPQFKIPSETPEMVFLCDRSGSMYWGNQKMPNLQNALNIFLRSLPVGVKFNICCFGTRYDFLWPESRAYGEASLEEAFKHVGTFDGTDYGGTEMCKPLEEVFRRRQKNMNLEVFILTDGDISNQNSLFKLINENMEEAKGAIRLFTLGIGDDASHALIEGAARAGNGFAQTVGSEEKMNHKVVRMLKGALTPHIYDYSLEVKYERTASDVVNDDDFVVVEKTLDSLTIEATMIEAKSESEPVQKTIPIYDASHHDDDDGIGFDDKPKEEQPDPILEISTPKYLQTPCPVPGLFPFNRTTVYVLISDQSPYLVAKSVLLKGTTSVNSNGTIKRVSLEQEIPITALPGKGTTVHQLAAQNEITELEEGRGWLSLAKDAETGTLIKDKFNAIQVQDMRKREAVRLCLRYQVAGVHCSMVAIDESQEAEDNTQRDMIDRRWGLDDDDDDSDEDMGFGLFDGYTPPQRPSQRAFLDVSAECEEEDSDEDMGFCLMDDYSPPQPPPRAVETKEEDEEGSTGPKASENRDALQAIASLQQFTGSWEWDKAGLLERLLGLTKNDILMKAEGAGLDKEKDAVLATLCALVFLDTNLAEEKGSWELMAEKAVGWVTEQVGGTDGYERWKGVVRMLLWSVVCSHC</sequence>
<feature type="compositionally biased region" description="Basic and acidic residues" evidence="1">
    <location>
        <begin position="704"/>
        <end position="716"/>
    </location>
</feature>
<dbReference type="EMBL" id="JADCTT010000010">
    <property type="protein sequence ID" value="KAF9747400.1"/>
    <property type="molecule type" value="Genomic_DNA"/>
</dbReference>
<evidence type="ECO:0000256" key="1">
    <source>
        <dbReference type="SAM" id="MobiDB-lite"/>
    </source>
</evidence>
<evidence type="ECO:0000259" key="2">
    <source>
        <dbReference type="PROSITE" id="PS50234"/>
    </source>
</evidence>
<comment type="caution">
    <text evidence="4">The sequence shown here is derived from an EMBL/GenBank/DDBJ whole genome shotgun (WGS) entry which is preliminary data.</text>
</comment>
<feature type="region of interest" description="Disordered" evidence="1">
    <location>
        <begin position="768"/>
        <end position="799"/>
    </location>
</feature>
<dbReference type="Pfam" id="PF08487">
    <property type="entry name" value="VIT"/>
    <property type="match status" value="1"/>
</dbReference>
<dbReference type="AlphaFoldDB" id="A0A8H7MZC3"/>
<dbReference type="PROSITE" id="PS50234">
    <property type="entry name" value="VWFA"/>
    <property type="match status" value="1"/>
</dbReference>
<feature type="compositionally biased region" description="Acidic residues" evidence="1">
    <location>
        <begin position="717"/>
        <end position="727"/>
    </location>
</feature>
<evidence type="ECO:0008006" key="6">
    <source>
        <dbReference type="Google" id="ProtNLM"/>
    </source>
</evidence>
<dbReference type="Proteomes" id="UP000616885">
    <property type="component" value="Unassembled WGS sequence"/>
</dbReference>
<dbReference type="PROSITE" id="PS51468">
    <property type="entry name" value="VIT"/>
    <property type="match status" value="1"/>
</dbReference>
<feature type="region of interest" description="Disordered" evidence="1">
    <location>
        <begin position="699"/>
        <end position="743"/>
    </location>
</feature>
<dbReference type="InterPro" id="IPR013694">
    <property type="entry name" value="VIT"/>
</dbReference>
<reference evidence="4" key="1">
    <citation type="submission" date="2020-10" db="EMBL/GenBank/DDBJ databases">
        <title>High-Quality Genome Resource of Clonostachys rosea strain S41 by Oxford Nanopore Long-Read Sequencing.</title>
        <authorList>
            <person name="Wang H."/>
        </authorList>
    </citation>
    <scope>NUCLEOTIDE SEQUENCE</scope>
    <source>
        <strain evidence="4">S41</strain>
    </source>
</reference>
<dbReference type="PANTHER" id="PTHR45737:SF6">
    <property type="entry name" value="VON WILLEBRAND FACTOR A DOMAIN-CONTAINING PROTEIN 5A"/>
    <property type="match status" value="1"/>
</dbReference>
<feature type="domain" description="VIT" evidence="3">
    <location>
        <begin position="13"/>
        <end position="145"/>
    </location>
</feature>